<dbReference type="InterPro" id="IPR010730">
    <property type="entry name" value="HET"/>
</dbReference>
<dbReference type="PANTHER" id="PTHR24148:SF64">
    <property type="entry name" value="HETEROKARYON INCOMPATIBILITY DOMAIN-CONTAINING PROTEIN"/>
    <property type="match status" value="1"/>
</dbReference>
<proteinExistence type="predicted"/>
<comment type="caution">
    <text evidence="2">The sequence shown here is derived from an EMBL/GenBank/DDBJ whole genome shotgun (WGS) entry which is preliminary data.</text>
</comment>
<keyword evidence="3" id="KW-1185">Reference proteome</keyword>
<protein>
    <recommendedName>
        <fullName evidence="1">Heterokaryon incompatibility domain-containing protein</fullName>
    </recommendedName>
</protein>
<dbReference type="RefSeq" id="XP_037171134.1">
    <property type="nucleotide sequence ID" value="XM_037302555.1"/>
</dbReference>
<dbReference type="Pfam" id="PF06985">
    <property type="entry name" value="HET"/>
    <property type="match status" value="1"/>
</dbReference>
<evidence type="ECO:0000259" key="1">
    <source>
        <dbReference type="Pfam" id="PF06985"/>
    </source>
</evidence>
<gene>
    <name evidence="2" type="ORF">HO173_000606</name>
</gene>
<organism evidence="2 3">
    <name type="scientific">Letharia columbiana</name>
    <dbReference type="NCBI Taxonomy" id="112416"/>
    <lineage>
        <taxon>Eukaryota</taxon>
        <taxon>Fungi</taxon>
        <taxon>Dikarya</taxon>
        <taxon>Ascomycota</taxon>
        <taxon>Pezizomycotina</taxon>
        <taxon>Lecanoromycetes</taxon>
        <taxon>OSLEUM clade</taxon>
        <taxon>Lecanoromycetidae</taxon>
        <taxon>Lecanorales</taxon>
        <taxon>Lecanorineae</taxon>
        <taxon>Parmeliaceae</taxon>
        <taxon>Letharia</taxon>
    </lineage>
</organism>
<dbReference type="OrthoDB" id="2157530at2759"/>
<name>A0A8H6G7R4_9LECA</name>
<feature type="domain" description="Heterokaryon incompatibility" evidence="1">
    <location>
        <begin position="43"/>
        <end position="190"/>
    </location>
</feature>
<evidence type="ECO:0000313" key="3">
    <source>
        <dbReference type="Proteomes" id="UP000578531"/>
    </source>
</evidence>
<dbReference type="PANTHER" id="PTHR24148">
    <property type="entry name" value="ANKYRIN REPEAT DOMAIN-CONTAINING PROTEIN 39 HOMOLOG-RELATED"/>
    <property type="match status" value="1"/>
</dbReference>
<dbReference type="EMBL" id="JACCJC010000001">
    <property type="protein sequence ID" value="KAF6241894.1"/>
    <property type="molecule type" value="Genomic_DNA"/>
</dbReference>
<dbReference type="GeneID" id="59282285"/>
<evidence type="ECO:0000313" key="2">
    <source>
        <dbReference type="EMBL" id="KAF6241894.1"/>
    </source>
</evidence>
<reference evidence="2 3" key="1">
    <citation type="journal article" date="2020" name="Genomics">
        <title>Complete, high-quality genomes from long-read metagenomic sequencing of two wolf lichen thalli reveals enigmatic genome architecture.</title>
        <authorList>
            <person name="McKenzie S.K."/>
            <person name="Walston R.F."/>
            <person name="Allen J.L."/>
        </authorList>
    </citation>
    <scope>NUCLEOTIDE SEQUENCE [LARGE SCALE GENOMIC DNA]</scope>
    <source>
        <strain evidence="2">WasteWater2</strain>
    </source>
</reference>
<sequence length="580" mass="66231">MAYDIYTLGVPHAWPHRLLHIPSMTSREWKPGNVYGLDTEPSYAILSYTWGRYEVPDGPRLKIKGIDWQVPSINVNHFTVADLNRLLEQVMLKDKYVWIDIACIDQKREKEKMEEVGRQAIIFKGARQAYVWLNKHEPETLNQHMQVLMRCGYEYAQGNVDPLQAAEGMLSSISRILQDPWFSSLWTLQESVLQRHAILLNKRGEPVATNGPWTGQSAFCELMEISGACGIARSLTDQAMQAESGAVHDGRLSLQSERLQSLRTIIDESGIDFMLCPNPNIQYAAARFRKTSRPVDRIYAIMQVYGYRLGNSVTSIPRMRHFGLEDLELQFLTTLTSRSALLSQAFQHLKVPEAGQSWCIINHIRVPERFHNVIVHEQFLSSACTISVHKKSEAYFEGTAFTLRELLAFWKSRSQEMLTWLHKASDAPSELKARNAYFRNGGYMDRVFKRAKQGVMMDCSQAMSFEWPPDTTVLDDRAEPIIECRVPELTRAADTLQAIGEAIVTRHSDMTPSVLYLGRTKHIESMEIALVIVREGSVRSGLRMKKQDIWRRVGICFWHVEGGSVDDLARLLRPLKGRFG</sequence>
<accession>A0A8H6G7R4</accession>
<dbReference type="Proteomes" id="UP000578531">
    <property type="component" value="Unassembled WGS sequence"/>
</dbReference>
<dbReference type="InterPro" id="IPR052895">
    <property type="entry name" value="HetReg/Transcr_Mod"/>
</dbReference>
<dbReference type="AlphaFoldDB" id="A0A8H6G7R4"/>